<dbReference type="Proteomes" id="UP000553442">
    <property type="component" value="Unassembled WGS sequence"/>
</dbReference>
<gene>
    <name evidence="2" type="ORF">BDK63_002737</name>
</gene>
<protein>
    <submittedName>
        <fullName evidence="2">Uncharacterized protein</fullName>
    </submittedName>
</protein>
<evidence type="ECO:0000313" key="2">
    <source>
        <dbReference type="EMBL" id="MBB3331851.1"/>
    </source>
</evidence>
<keyword evidence="3" id="KW-1185">Reference proteome</keyword>
<evidence type="ECO:0000313" key="3">
    <source>
        <dbReference type="Proteomes" id="UP000553442"/>
    </source>
</evidence>
<proteinExistence type="predicted"/>
<dbReference type="AlphaFoldDB" id="A0A7W5PCB4"/>
<feature type="region of interest" description="Disordered" evidence="1">
    <location>
        <begin position="1"/>
        <end position="23"/>
    </location>
</feature>
<evidence type="ECO:0000256" key="1">
    <source>
        <dbReference type="SAM" id="MobiDB-lite"/>
    </source>
</evidence>
<accession>A0A7W5PCB4</accession>
<reference evidence="2 3" key="1">
    <citation type="submission" date="2020-08" db="EMBL/GenBank/DDBJ databases">
        <title>Genomic Encyclopedia of Archaeal and Bacterial Type Strains, Phase II (KMG-II): from individual species to whole genera.</title>
        <authorList>
            <person name="Goeker M."/>
        </authorList>
    </citation>
    <scope>NUCLEOTIDE SEQUENCE [LARGE SCALE GENOMIC DNA]</scope>
    <source>
        <strain evidence="2 3">5AG</strain>
    </source>
</reference>
<organism evidence="2 3">
    <name type="scientific">Halomonas campaniensis</name>
    <dbReference type="NCBI Taxonomy" id="213554"/>
    <lineage>
        <taxon>Bacteria</taxon>
        <taxon>Pseudomonadati</taxon>
        <taxon>Pseudomonadota</taxon>
        <taxon>Gammaproteobacteria</taxon>
        <taxon>Oceanospirillales</taxon>
        <taxon>Halomonadaceae</taxon>
        <taxon>Halomonas</taxon>
    </lineage>
</organism>
<sequence>MSDAQPPYVPAPRAHGASAPLGRAPFERVHAVPATRLVEQAGESRVS</sequence>
<comment type="caution">
    <text evidence="2">The sequence shown here is derived from an EMBL/GenBank/DDBJ whole genome shotgun (WGS) entry which is preliminary data.</text>
</comment>
<name>A0A7W5PCB4_9GAMM</name>
<dbReference type="EMBL" id="JACHZF010000020">
    <property type="protein sequence ID" value="MBB3331851.1"/>
    <property type="molecule type" value="Genomic_DNA"/>
</dbReference>